<feature type="domain" description="AMP-dependent synthetase/ligase" evidence="1">
    <location>
        <begin position="114"/>
        <end position="286"/>
    </location>
</feature>
<dbReference type="OrthoDB" id="446797at2759"/>
<keyword evidence="3" id="KW-1185">Reference proteome</keyword>
<dbReference type="Proteomes" id="UP000186817">
    <property type="component" value="Unassembled WGS sequence"/>
</dbReference>
<protein>
    <submittedName>
        <fullName evidence="2">Polyketide synthase PksJ</fullName>
    </submittedName>
</protein>
<dbReference type="InterPro" id="IPR000873">
    <property type="entry name" value="AMP-dep_synth/lig_dom"/>
</dbReference>
<gene>
    <name evidence="2" type="primary">pksJ</name>
    <name evidence="2" type="ORF">AK812_SmicGene25327</name>
</gene>
<dbReference type="Pfam" id="PF00501">
    <property type="entry name" value="AMP-binding"/>
    <property type="match status" value="1"/>
</dbReference>
<proteinExistence type="predicted"/>
<dbReference type="GO" id="GO:0043041">
    <property type="term" value="P:amino acid activation for nonribosomal peptide biosynthetic process"/>
    <property type="evidence" value="ECO:0007669"/>
    <property type="project" value="TreeGrafter"/>
</dbReference>
<dbReference type="Gene3D" id="3.30.300.30">
    <property type="match status" value="1"/>
</dbReference>
<name>A0A1Q9DCJ2_SYMMI</name>
<comment type="caution">
    <text evidence="2">The sequence shown here is derived from an EMBL/GenBank/DDBJ whole genome shotgun (WGS) entry which is preliminary data.</text>
</comment>
<dbReference type="GO" id="GO:0044550">
    <property type="term" value="P:secondary metabolite biosynthetic process"/>
    <property type="evidence" value="ECO:0007669"/>
    <property type="project" value="TreeGrafter"/>
</dbReference>
<dbReference type="EMBL" id="LSRX01000605">
    <property type="protein sequence ID" value="OLP92825.1"/>
    <property type="molecule type" value="Genomic_DNA"/>
</dbReference>
<dbReference type="PANTHER" id="PTHR45527">
    <property type="entry name" value="NONRIBOSOMAL PEPTIDE SYNTHETASE"/>
    <property type="match status" value="1"/>
</dbReference>
<dbReference type="InterPro" id="IPR045851">
    <property type="entry name" value="AMP-bd_C_sf"/>
</dbReference>
<accession>A0A1Q9DCJ2</accession>
<organism evidence="2 3">
    <name type="scientific">Symbiodinium microadriaticum</name>
    <name type="common">Dinoflagellate</name>
    <name type="synonym">Zooxanthella microadriatica</name>
    <dbReference type="NCBI Taxonomy" id="2951"/>
    <lineage>
        <taxon>Eukaryota</taxon>
        <taxon>Sar</taxon>
        <taxon>Alveolata</taxon>
        <taxon>Dinophyceae</taxon>
        <taxon>Suessiales</taxon>
        <taxon>Symbiodiniaceae</taxon>
        <taxon>Symbiodinium</taxon>
    </lineage>
</organism>
<evidence type="ECO:0000313" key="2">
    <source>
        <dbReference type="EMBL" id="OLP92825.1"/>
    </source>
</evidence>
<evidence type="ECO:0000259" key="1">
    <source>
        <dbReference type="Pfam" id="PF00501"/>
    </source>
</evidence>
<dbReference type="Gene3D" id="2.30.38.10">
    <property type="entry name" value="Luciferase, Domain 3"/>
    <property type="match status" value="1"/>
</dbReference>
<reference evidence="2 3" key="1">
    <citation type="submission" date="2016-02" db="EMBL/GenBank/DDBJ databases">
        <title>Genome analysis of coral dinoflagellate symbionts highlights evolutionary adaptations to a symbiotic lifestyle.</title>
        <authorList>
            <person name="Aranda M."/>
            <person name="Li Y."/>
            <person name="Liew Y.J."/>
            <person name="Baumgarten S."/>
            <person name="Simakov O."/>
            <person name="Wilson M."/>
            <person name="Piel J."/>
            <person name="Ashoor H."/>
            <person name="Bougouffa S."/>
            <person name="Bajic V.B."/>
            <person name="Ryu T."/>
            <person name="Ravasi T."/>
            <person name="Bayer T."/>
            <person name="Micklem G."/>
            <person name="Kim H."/>
            <person name="Bhak J."/>
            <person name="Lajeunesse T.C."/>
            <person name="Voolstra C.R."/>
        </authorList>
    </citation>
    <scope>NUCLEOTIDE SEQUENCE [LARGE SCALE GENOMIC DNA]</scope>
    <source>
        <strain evidence="2 3">CCMP2467</strain>
    </source>
</reference>
<sequence>MSARALRALSHPVLLGVLVPRRGVVSHGGAELCQGELHHPAQPCFDFQALRNVLHTFDEMIHKPDSKCVGRMLLAPTTYCTNLVPVLLQGNDALSRQFAVVHLGKGFDISVLEIFWPLCFGFSVFIVSVPRMQRARLCASTARNGMKLSQLIQQHEEADVLQGTPALWRSLVAAGWRGHAGLAGICGGEAFPQSLVSPLSRAAGAGVWNAYGPTDRRSHDLDHHLPDSQCESCASIPIGLPLPNVTLTISEEEVLLKRAMEGCLRLLTESEANAPEVTGELLVARPQFCDAPPPCLYSPSEVSGVGVALGYHQRPQLTAASFLEDSRGTVYRTGDLERVLPDRGAGLEFLGRKDEQVKFRGFRIELGEIEAARSDGDVLASLNRHRAVCQR</sequence>
<dbReference type="AlphaFoldDB" id="A0A1Q9DCJ2"/>
<dbReference type="PANTHER" id="PTHR45527:SF1">
    <property type="entry name" value="FATTY ACID SYNTHASE"/>
    <property type="match status" value="1"/>
</dbReference>
<dbReference type="GO" id="GO:0005737">
    <property type="term" value="C:cytoplasm"/>
    <property type="evidence" value="ECO:0007669"/>
    <property type="project" value="TreeGrafter"/>
</dbReference>
<dbReference type="SUPFAM" id="SSF56801">
    <property type="entry name" value="Acetyl-CoA synthetase-like"/>
    <property type="match status" value="1"/>
</dbReference>
<dbReference type="GO" id="GO:0031177">
    <property type="term" value="F:phosphopantetheine binding"/>
    <property type="evidence" value="ECO:0007669"/>
    <property type="project" value="TreeGrafter"/>
</dbReference>
<evidence type="ECO:0000313" key="3">
    <source>
        <dbReference type="Proteomes" id="UP000186817"/>
    </source>
</evidence>
<dbReference type="Gene3D" id="3.40.50.980">
    <property type="match status" value="1"/>
</dbReference>